<evidence type="ECO:0000313" key="1">
    <source>
        <dbReference type="EMBL" id="MDA0138884.1"/>
    </source>
</evidence>
<protein>
    <submittedName>
        <fullName evidence="1">Uncharacterized protein</fullName>
    </submittedName>
</protein>
<organism evidence="1 2">
    <name type="scientific">Solirubrobacter deserti</name>
    <dbReference type="NCBI Taxonomy" id="2282478"/>
    <lineage>
        <taxon>Bacteria</taxon>
        <taxon>Bacillati</taxon>
        <taxon>Actinomycetota</taxon>
        <taxon>Thermoleophilia</taxon>
        <taxon>Solirubrobacterales</taxon>
        <taxon>Solirubrobacteraceae</taxon>
        <taxon>Solirubrobacter</taxon>
    </lineage>
</organism>
<accession>A0ABT4RK01</accession>
<evidence type="ECO:0000313" key="2">
    <source>
        <dbReference type="Proteomes" id="UP001147700"/>
    </source>
</evidence>
<dbReference type="RefSeq" id="WP_202953400.1">
    <property type="nucleotide sequence ID" value="NZ_JAPCID010000019.1"/>
</dbReference>
<comment type="caution">
    <text evidence="1">The sequence shown here is derived from an EMBL/GenBank/DDBJ whole genome shotgun (WGS) entry which is preliminary data.</text>
</comment>
<sequence>MHDADLEHLLSRPAVIAAVRDLGVASLSLEDVLSALHGFGAVRIVVDNDAEQPYVCLLRDGEERGRGRTVLHAAVACWAGALEGLSRYTAQGVDEIERFLLGSD</sequence>
<keyword evidence="2" id="KW-1185">Reference proteome</keyword>
<gene>
    <name evidence="1" type="ORF">OJ962_15380</name>
</gene>
<dbReference type="Proteomes" id="UP001147700">
    <property type="component" value="Unassembled WGS sequence"/>
</dbReference>
<name>A0ABT4RK01_9ACTN</name>
<proteinExistence type="predicted"/>
<dbReference type="EMBL" id="JAPCID010000019">
    <property type="protein sequence ID" value="MDA0138884.1"/>
    <property type="molecule type" value="Genomic_DNA"/>
</dbReference>
<reference evidence="1" key="1">
    <citation type="submission" date="2022-10" db="EMBL/GenBank/DDBJ databases">
        <title>The WGS of Solirubrobacter sp. CPCC 204708.</title>
        <authorList>
            <person name="Jiang Z."/>
        </authorList>
    </citation>
    <scope>NUCLEOTIDE SEQUENCE</scope>
    <source>
        <strain evidence="1">CPCC 204708</strain>
    </source>
</reference>